<protein>
    <recommendedName>
        <fullName evidence="5">Phenoloxidase-activating factor 2</fullName>
    </recommendedName>
    <alternativeName>
        <fullName evidence="6">Prophenoloxidase-activating factor II</fullName>
    </alternativeName>
</protein>
<evidence type="ECO:0000256" key="3">
    <source>
        <dbReference type="ARBA" id="ARBA00023157"/>
    </source>
</evidence>
<dbReference type="PROSITE" id="PS00134">
    <property type="entry name" value="TRYPSIN_HIS"/>
    <property type="match status" value="1"/>
</dbReference>
<dbReference type="InterPro" id="IPR043504">
    <property type="entry name" value="Peptidase_S1_PA_chymotrypsin"/>
</dbReference>
<dbReference type="GO" id="GO:0004252">
    <property type="term" value="F:serine-type endopeptidase activity"/>
    <property type="evidence" value="ECO:0007669"/>
    <property type="project" value="InterPro"/>
</dbReference>
<feature type="chain" id="PRO_5040515563" description="Phenoloxidase-activating factor 2" evidence="7">
    <location>
        <begin position="19"/>
        <end position="376"/>
    </location>
</feature>
<dbReference type="CDD" id="cd00190">
    <property type="entry name" value="Tryp_SPc"/>
    <property type="match status" value="1"/>
</dbReference>
<dbReference type="InterPro" id="IPR001314">
    <property type="entry name" value="Peptidase_S1A"/>
</dbReference>
<evidence type="ECO:0000256" key="2">
    <source>
        <dbReference type="ARBA" id="ARBA00022525"/>
    </source>
</evidence>
<dbReference type="Pfam" id="PF18322">
    <property type="entry name" value="CLIP_1"/>
    <property type="match status" value="1"/>
</dbReference>
<keyword evidence="2" id="KW-0964">Secreted</keyword>
<dbReference type="GO" id="GO:0005576">
    <property type="term" value="C:extracellular region"/>
    <property type="evidence" value="ECO:0007669"/>
    <property type="project" value="UniProtKB-SubCell"/>
</dbReference>
<dbReference type="InterPro" id="IPR001254">
    <property type="entry name" value="Trypsin_dom"/>
</dbReference>
<dbReference type="SUPFAM" id="SSF50494">
    <property type="entry name" value="Trypsin-like serine proteases"/>
    <property type="match status" value="1"/>
</dbReference>
<dbReference type="OrthoDB" id="6261922at2759"/>
<dbReference type="InterPro" id="IPR009003">
    <property type="entry name" value="Peptidase_S1_PA"/>
</dbReference>
<keyword evidence="7" id="KW-0732">Signal</keyword>
<dbReference type="InterPro" id="IPR018114">
    <property type="entry name" value="TRYPSIN_HIS"/>
</dbReference>
<evidence type="ECO:0000256" key="6">
    <source>
        <dbReference type="ARBA" id="ARBA00076468"/>
    </source>
</evidence>
<dbReference type="GO" id="GO:0006508">
    <property type="term" value="P:proteolysis"/>
    <property type="evidence" value="ECO:0007669"/>
    <property type="project" value="InterPro"/>
</dbReference>
<dbReference type="PRINTS" id="PR00722">
    <property type="entry name" value="CHYMOTRYPSIN"/>
</dbReference>
<dbReference type="PROSITE" id="PS50240">
    <property type="entry name" value="TRYPSIN_DOM"/>
    <property type="match status" value="1"/>
</dbReference>
<dbReference type="Gene3D" id="2.40.10.10">
    <property type="entry name" value="Trypsin-like serine proteases"/>
    <property type="match status" value="2"/>
</dbReference>
<evidence type="ECO:0000256" key="5">
    <source>
        <dbReference type="ARBA" id="ARBA00068096"/>
    </source>
</evidence>
<dbReference type="AlphaFoldDB" id="A0A9N9S0U6"/>
<reference evidence="9" key="1">
    <citation type="submission" date="2022-01" db="EMBL/GenBank/DDBJ databases">
        <authorList>
            <person name="King R."/>
        </authorList>
    </citation>
    <scope>NUCLEOTIDE SEQUENCE</scope>
</reference>
<evidence type="ECO:0000259" key="8">
    <source>
        <dbReference type="PROSITE" id="PS50240"/>
    </source>
</evidence>
<sequence>MIVDFYFVLLNAIIAINAQSFEYNTEVKSCVTKINTEGECVPYYLCQNGKIITDGSGLFDTRTVGCTDYFEECCEPDNQHTVEESLTVKRNATYEPVCGKRNSEGLLLESLTDSIQGESQYGEFPWMAALLEKQSISESFEKSYKCGGSLISKNVVLTAAHCVKGKNPEDIVVRFGEWDSEKDYELFKHADHDVDKIVMHEKFYAPAVHNDIALLFLTTDVKFAETIDTICMPSQDQPIDLTRCFATGWGKNKFGNDEDDKEHPSMPKILKKIELPTLHHDECQTKMRNTRLGRRFILHDSFMCAGGEEGIDTCKGDGGSPLVCPVAGEEDKYYQAGIVAWGIGCGGKDVPGIYVNVAKFAGWINEQIALNDFDSN</sequence>
<gene>
    <name evidence="9" type="ORF">CHIRRI_LOCUS9906</name>
</gene>
<dbReference type="Pfam" id="PF00089">
    <property type="entry name" value="Trypsin"/>
    <property type="match status" value="1"/>
</dbReference>
<accession>A0A9N9S0U6</accession>
<proteinExistence type="inferred from homology"/>
<dbReference type="FunFam" id="2.40.10.10:FF:000038">
    <property type="entry name" value="Serine protease"/>
    <property type="match status" value="1"/>
</dbReference>
<comment type="similarity">
    <text evidence="4">Belongs to the peptidase S1 family. CLIP subfamily.</text>
</comment>
<evidence type="ECO:0000256" key="7">
    <source>
        <dbReference type="SAM" id="SignalP"/>
    </source>
</evidence>
<name>A0A9N9S0U6_9DIPT</name>
<dbReference type="PANTHER" id="PTHR24258">
    <property type="entry name" value="SERINE PROTEASE-RELATED"/>
    <property type="match status" value="1"/>
</dbReference>
<feature type="domain" description="Peptidase S1" evidence="8">
    <location>
        <begin position="114"/>
        <end position="369"/>
    </location>
</feature>
<dbReference type="Proteomes" id="UP001153620">
    <property type="component" value="Chromosome 3"/>
</dbReference>
<dbReference type="InterPro" id="IPR041515">
    <property type="entry name" value="PPAF-2-like_Clip"/>
</dbReference>
<dbReference type="PANTHER" id="PTHR24258:SF129">
    <property type="entry name" value="LP15124P-RELATED"/>
    <property type="match status" value="1"/>
</dbReference>
<keyword evidence="10" id="KW-1185">Reference proteome</keyword>
<evidence type="ECO:0000256" key="4">
    <source>
        <dbReference type="ARBA" id="ARBA00024195"/>
    </source>
</evidence>
<organism evidence="9 10">
    <name type="scientific">Chironomus riparius</name>
    <dbReference type="NCBI Taxonomy" id="315576"/>
    <lineage>
        <taxon>Eukaryota</taxon>
        <taxon>Metazoa</taxon>
        <taxon>Ecdysozoa</taxon>
        <taxon>Arthropoda</taxon>
        <taxon>Hexapoda</taxon>
        <taxon>Insecta</taxon>
        <taxon>Pterygota</taxon>
        <taxon>Neoptera</taxon>
        <taxon>Endopterygota</taxon>
        <taxon>Diptera</taxon>
        <taxon>Nematocera</taxon>
        <taxon>Chironomoidea</taxon>
        <taxon>Chironomidae</taxon>
        <taxon>Chironominae</taxon>
        <taxon>Chironomus</taxon>
    </lineage>
</organism>
<feature type="signal peptide" evidence="7">
    <location>
        <begin position="1"/>
        <end position="18"/>
    </location>
</feature>
<evidence type="ECO:0000256" key="1">
    <source>
        <dbReference type="ARBA" id="ARBA00004613"/>
    </source>
</evidence>
<dbReference type="EMBL" id="OU895879">
    <property type="protein sequence ID" value="CAG9807056.1"/>
    <property type="molecule type" value="Genomic_DNA"/>
</dbReference>
<evidence type="ECO:0000313" key="10">
    <source>
        <dbReference type="Proteomes" id="UP001153620"/>
    </source>
</evidence>
<comment type="subcellular location">
    <subcellularLocation>
        <location evidence="1">Secreted</location>
    </subcellularLocation>
</comment>
<evidence type="ECO:0000313" key="9">
    <source>
        <dbReference type="EMBL" id="CAG9807056.1"/>
    </source>
</evidence>
<reference evidence="9" key="2">
    <citation type="submission" date="2022-10" db="EMBL/GenBank/DDBJ databases">
        <authorList>
            <consortium name="ENA_rothamsted_submissions"/>
            <consortium name="culmorum"/>
            <person name="King R."/>
        </authorList>
    </citation>
    <scope>NUCLEOTIDE SEQUENCE</scope>
</reference>
<dbReference type="SMART" id="SM00020">
    <property type="entry name" value="Tryp_SPc"/>
    <property type="match status" value="1"/>
</dbReference>
<keyword evidence="3" id="KW-1015">Disulfide bond</keyword>